<dbReference type="EMBL" id="SJPK01000026">
    <property type="protein sequence ID" value="TWT55367.1"/>
    <property type="molecule type" value="Genomic_DNA"/>
</dbReference>
<keyword evidence="1" id="KW-0472">Membrane</keyword>
<dbReference type="Proteomes" id="UP000318053">
    <property type="component" value="Unassembled WGS sequence"/>
</dbReference>
<keyword evidence="1" id="KW-1133">Transmembrane helix</keyword>
<dbReference type="AlphaFoldDB" id="A0A5C5WXH6"/>
<evidence type="ECO:0000313" key="4">
    <source>
        <dbReference type="Proteomes" id="UP000318053"/>
    </source>
</evidence>
<dbReference type="OrthoDB" id="285651at2"/>
<dbReference type="PANTHER" id="PTHR30093">
    <property type="entry name" value="GENERAL SECRETION PATHWAY PROTEIN G"/>
    <property type="match status" value="1"/>
</dbReference>
<accession>A0A5C5WXH6</accession>
<evidence type="ECO:0000313" key="3">
    <source>
        <dbReference type="EMBL" id="TWT55367.1"/>
    </source>
</evidence>
<comment type="caution">
    <text evidence="3">The sequence shown here is derived from an EMBL/GenBank/DDBJ whole genome shotgun (WGS) entry which is preliminary data.</text>
</comment>
<organism evidence="3 4">
    <name type="scientific">Allorhodopirellula solitaria</name>
    <dbReference type="NCBI Taxonomy" id="2527987"/>
    <lineage>
        <taxon>Bacteria</taxon>
        <taxon>Pseudomonadati</taxon>
        <taxon>Planctomycetota</taxon>
        <taxon>Planctomycetia</taxon>
        <taxon>Pirellulales</taxon>
        <taxon>Pirellulaceae</taxon>
        <taxon>Allorhodopirellula</taxon>
    </lineage>
</organism>
<dbReference type="PANTHER" id="PTHR30093:SF2">
    <property type="entry name" value="TYPE II SECRETION SYSTEM PROTEIN H"/>
    <property type="match status" value="1"/>
</dbReference>
<name>A0A5C5WXH6_9BACT</name>
<feature type="domain" description="DUF1559" evidence="2">
    <location>
        <begin position="99"/>
        <end position="240"/>
    </location>
</feature>
<keyword evidence="1" id="KW-0812">Transmembrane</keyword>
<feature type="transmembrane region" description="Helical" evidence="1">
    <location>
        <begin position="62"/>
        <end position="83"/>
    </location>
</feature>
<reference evidence="3 4" key="1">
    <citation type="submission" date="2019-02" db="EMBL/GenBank/DDBJ databases">
        <title>Deep-cultivation of Planctomycetes and their phenomic and genomic characterization uncovers novel biology.</title>
        <authorList>
            <person name="Wiegand S."/>
            <person name="Jogler M."/>
            <person name="Boedeker C."/>
            <person name="Pinto D."/>
            <person name="Vollmers J."/>
            <person name="Rivas-Marin E."/>
            <person name="Kohn T."/>
            <person name="Peeters S.H."/>
            <person name="Heuer A."/>
            <person name="Rast P."/>
            <person name="Oberbeckmann S."/>
            <person name="Bunk B."/>
            <person name="Jeske O."/>
            <person name="Meyerdierks A."/>
            <person name="Storesund J.E."/>
            <person name="Kallscheuer N."/>
            <person name="Luecker S."/>
            <person name="Lage O.M."/>
            <person name="Pohl T."/>
            <person name="Merkel B.J."/>
            <person name="Hornburger P."/>
            <person name="Mueller R.-W."/>
            <person name="Bruemmer F."/>
            <person name="Labrenz M."/>
            <person name="Spormann A.M."/>
            <person name="Op Den Camp H."/>
            <person name="Overmann J."/>
            <person name="Amann R."/>
            <person name="Jetten M.S.M."/>
            <person name="Mascher T."/>
            <person name="Medema M.H."/>
            <person name="Devos D.P."/>
            <person name="Kaster A.-K."/>
            <person name="Ovreas L."/>
            <person name="Rohde M."/>
            <person name="Galperin M.Y."/>
            <person name="Jogler C."/>
        </authorList>
    </citation>
    <scope>NUCLEOTIDE SEQUENCE [LARGE SCALE GENOMIC DNA]</scope>
    <source>
        <strain evidence="3 4">CA85</strain>
    </source>
</reference>
<proteinExistence type="predicted"/>
<protein>
    <recommendedName>
        <fullName evidence="2">DUF1559 domain-containing protein</fullName>
    </recommendedName>
</protein>
<dbReference type="RefSeq" id="WP_146393805.1">
    <property type="nucleotide sequence ID" value="NZ_SJPK01000026.1"/>
</dbReference>
<evidence type="ECO:0000259" key="2">
    <source>
        <dbReference type="Pfam" id="PF07596"/>
    </source>
</evidence>
<evidence type="ECO:0000256" key="1">
    <source>
        <dbReference type="SAM" id="Phobius"/>
    </source>
</evidence>
<dbReference type="Pfam" id="PF07596">
    <property type="entry name" value="SBP_bac_10"/>
    <property type="match status" value="1"/>
</dbReference>
<sequence length="303" mass="32167">MPYLFTCPHCHTRTEVENEFSGQSGECVVCGHEITLPNFAPEAQSSTPGSQSTGGKRRKRSAAWVVAAVVVLMIAGAATIAIVRVGGTTATRLREGRTRIASIRNLETIAQALNAYAADHGTYPAPSLYSPAGKPTLSWRVSILPYLGEEELYDRFDLSSTWDSSHNRRIANEGMPSIYRHPDSESWSTEAVYHLVTGAGTLFPASQALGPKDAVDGARQTLLLVESPVSTIWSEPVDVDFAMSGGTINAAQGNDLGGLTDGGVCVVTVDGRGHFLPETTAPMTVSALITPQGGEPLPDDVLD</sequence>
<keyword evidence="4" id="KW-1185">Reference proteome</keyword>
<dbReference type="InterPro" id="IPR011453">
    <property type="entry name" value="DUF1559"/>
</dbReference>
<gene>
    <name evidence="3" type="ORF">CA85_49400</name>
</gene>